<keyword evidence="4" id="KW-1185">Reference proteome</keyword>
<dbReference type="Gene3D" id="3.60.15.10">
    <property type="entry name" value="Ribonuclease Z/Hydroxyacylglutathione hydrolase-like"/>
    <property type="match status" value="1"/>
</dbReference>
<dbReference type="InterPro" id="IPR001279">
    <property type="entry name" value="Metallo-B-lactamas"/>
</dbReference>
<gene>
    <name evidence="3" type="ORF">H3H37_23255</name>
</gene>
<keyword evidence="3" id="KW-0378">Hydrolase</keyword>
<organism evidence="3 4">
    <name type="scientific">Rugamonas brunnea</name>
    <dbReference type="NCBI Taxonomy" id="2758569"/>
    <lineage>
        <taxon>Bacteria</taxon>
        <taxon>Pseudomonadati</taxon>
        <taxon>Pseudomonadota</taxon>
        <taxon>Betaproteobacteria</taxon>
        <taxon>Burkholderiales</taxon>
        <taxon>Oxalobacteraceae</taxon>
        <taxon>Telluria group</taxon>
        <taxon>Rugamonas</taxon>
    </lineage>
</organism>
<dbReference type="AlphaFoldDB" id="A0A7W2EWM8"/>
<dbReference type="InterPro" id="IPR050855">
    <property type="entry name" value="NDM-1-like"/>
</dbReference>
<accession>A0A7W2EWM8</accession>
<feature type="chain" id="PRO_5030534644" evidence="1">
    <location>
        <begin position="23"/>
        <end position="295"/>
    </location>
</feature>
<dbReference type="InterPro" id="IPR036866">
    <property type="entry name" value="RibonucZ/Hydroxyglut_hydro"/>
</dbReference>
<dbReference type="SMART" id="SM00849">
    <property type="entry name" value="Lactamase_B"/>
    <property type="match status" value="1"/>
</dbReference>
<evidence type="ECO:0000259" key="2">
    <source>
        <dbReference type="SMART" id="SM00849"/>
    </source>
</evidence>
<dbReference type="GO" id="GO:0016787">
    <property type="term" value="F:hydrolase activity"/>
    <property type="evidence" value="ECO:0007669"/>
    <property type="project" value="UniProtKB-KW"/>
</dbReference>
<evidence type="ECO:0000313" key="3">
    <source>
        <dbReference type="EMBL" id="MBA5639983.1"/>
    </source>
</evidence>
<protein>
    <submittedName>
        <fullName evidence="3">MBL fold metallo-hydrolase</fullName>
    </submittedName>
</protein>
<dbReference type="Proteomes" id="UP000534388">
    <property type="component" value="Unassembled WGS sequence"/>
</dbReference>
<feature type="domain" description="Metallo-beta-lactamase" evidence="2">
    <location>
        <begin position="45"/>
        <end position="230"/>
    </location>
</feature>
<comment type="caution">
    <text evidence="3">The sequence shown here is derived from an EMBL/GenBank/DDBJ whole genome shotgun (WGS) entry which is preliminary data.</text>
</comment>
<dbReference type="Pfam" id="PF00753">
    <property type="entry name" value="Lactamase_B"/>
    <property type="match status" value="1"/>
</dbReference>
<keyword evidence="1" id="KW-0732">Signal</keyword>
<dbReference type="EMBL" id="JACEZT010000022">
    <property type="protein sequence ID" value="MBA5639983.1"/>
    <property type="molecule type" value="Genomic_DNA"/>
</dbReference>
<name>A0A7W2EWM8_9BURK</name>
<sequence length="295" mass="31020">MFKHTILSAALAATTTLGVVPAAPAAAPAPLTLDVYNPGEAAIFPVASVLVAGQHDAVLIDAQFSRGEALKLAERIRASGKRLTTVYVSHGDPDFYFGLDVIHAAFPDARIVATPQTIAAMQQKAAAKVAYWGPILKDNAPQAIVMPQPLQGDTITLEGQTLKIEGLQGKSPERSYVWIPSIQAVVGGVVLFNDLHVWTADTQTVASRQQWLATLDAIAALKPVTVVPGHFKVGAAYTPGSIAYTRAYLQRFEAETPKAADAAGLIAAMKAAYPAAGLAGALETSAKVAKGEMRW</sequence>
<reference evidence="3 4" key="1">
    <citation type="submission" date="2020-07" db="EMBL/GenBank/DDBJ databases">
        <title>Novel species isolated from subtropical streams in China.</title>
        <authorList>
            <person name="Lu H."/>
        </authorList>
    </citation>
    <scope>NUCLEOTIDE SEQUENCE [LARGE SCALE GENOMIC DNA]</scope>
    <source>
        <strain evidence="3 4">LX20W</strain>
    </source>
</reference>
<dbReference type="PANTHER" id="PTHR42951:SF14">
    <property type="entry name" value="METALLO-BETA-LACTAMASE SUPERFAMILY PROTEIN"/>
    <property type="match status" value="1"/>
</dbReference>
<evidence type="ECO:0000256" key="1">
    <source>
        <dbReference type="SAM" id="SignalP"/>
    </source>
</evidence>
<feature type="signal peptide" evidence="1">
    <location>
        <begin position="1"/>
        <end position="22"/>
    </location>
</feature>
<dbReference type="RefSeq" id="WP_182166985.1">
    <property type="nucleotide sequence ID" value="NZ_JACEZT010000022.1"/>
</dbReference>
<evidence type="ECO:0000313" key="4">
    <source>
        <dbReference type="Proteomes" id="UP000534388"/>
    </source>
</evidence>
<proteinExistence type="predicted"/>
<dbReference type="CDD" id="cd07739">
    <property type="entry name" value="metallo-hydrolase-like_MBL-fold"/>
    <property type="match status" value="1"/>
</dbReference>
<dbReference type="PANTHER" id="PTHR42951">
    <property type="entry name" value="METALLO-BETA-LACTAMASE DOMAIN-CONTAINING"/>
    <property type="match status" value="1"/>
</dbReference>
<dbReference type="SUPFAM" id="SSF56281">
    <property type="entry name" value="Metallo-hydrolase/oxidoreductase"/>
    <property type="match status" value="1"/>
</dbReference>